<dbReference type="PANTHER" id="PTHR43537">
    <property type="entry name" value="TRANSCRIPTIONAL REGULATOR, GNTR FAMILY"/>
    <property type="match status" value="1"/>
</dbReference>
<dbReference type="InterPro" id="IPR036390">
    <property type="entry name" value="WH_DNA-bd_sf"/>
</dbReference>
<reference evidence="5 6" key="1">
    <citation type="submission" date="2022-07" db="EMBL/GenBank/DDBJ databases">
        <authorList>
            <person name="Li W.-J."/>
            <person name="Deng Q.-Q."/>
        </authorList>
    </citation>
    <scope>NUCLEOTIDE SEQUENCE [LARGE SCALE GENOMIC DNA]</scope>
    <source>
        <strain evidence="5 6">SYSU M60028</strain>
    </source>
</reference>
<dbReference type="InterPro" id="IPR008920">
    <property type="entry name" value="TF_FadR/GntR_C"/>
</dbReference>
<evidence type="ECO:0000313" key="5">
    <source>
        <dbReference type="EMBL" id="MCP8937983.1"/>
    </source>
</evidence>
<dbReference type="SUPFAM" id="SSF48008">
    <property type="entry name" value="GntR ligand-binding domain-like"/>
    <property type="match status" value="1"/>
</dbReference>
<dbReference type="InterPro" id="IPR036388">
    <property type="entry name" value="WH-like_DNA-bd_sf"/>
</dbReference>
<comment type="caution">
    <text evidence="5">The sequence shown here is derived from an EMBL/GenBank/DDBJ whole genome shotgun (WGS) entry which is preliminary data.</text>
</comment>
<dbReference type="InterPro" id="IPR011711">
    <property type="entry name" value="GntR_C"/>
</dbReference>
<dbReference type="PROSITE" id="PS50949">
    <property type="entry name" value="HTH_GNTR"/>
    <property type="match status" value="1"/>
</dbReference>
<keyword evidence="6" id="KW-1185">Reference proteome</keyword>
<dbReference type="EMBL" id="JANCLU010000004">
    <property type="protein sequence ID" value="MCP8937983.1"/>
    <property type="molecule type" value="Genomic_DNA"/>
</dbReference>
<evidence type="ECO:0000259" key="4">
    <source>
        <dbReference type="PROSITE" id="PS50949"/>
    </source>
</evidence>
<dbReference type="Proteomes" id="UP001205890">
    <property type="component" value="Unassembled WGS sequence"/>
</dbReference>
<dbReference type="CDD" id="cd07377">
    <property type="entry name" value="WHTH_GntR"/>
    <property type="match status" value="1"/>
</dbReference>
<dbReference type="PRINTS" id="PR00035">
    <property type="entry name" value="HTHGNTR"/>
</dbReference>
<feature type="domain" description="HTH gntR-type" evidence="4">
    <location>
        <begin position="13"/>
        <end position="81"/>
    </location>
</feature>
<evidence type="ECO:0000256" key="1">
    <source>
        <dbReference type="ARBA" id="ARBA00023015"/>
    </source>
</evidence>
<dbReference type="SUPFAM" id="SSF46785">
    <property type="entry name" value="Winged helix' DNA-binding domain"/>
    <property type="match status" value="1"/>
</dbReference>
<gene>
    <name evidence="5" type="ORF">NK718_05600</name>
</gene>
<dbReference type="Gene3D" id="1.10.10.10">
    <property type="entry name" value="Winged helix-like DNA-binding domain superfamily/Winged helix DNA-binding domain"/>
    <property type="match status" value="1"/>
</dbReference>
<organism evidence="5 6">
    <name type="scientific">Alsobacter ponti</name>
    <dbReference type="NCBI Taxonomy" id="2962936"/>
    <lineage>
        <taxon>Bacteria</taxon>
        <taxon>Pseudomonadati</taxon>
        <taxon>Pseudomonadota</taxon>
        <taxon>Alphaproteobacteria</taxon>
        <taxon>Hyphomicrobiales</taxon>
        <taxon>Alsobacteraceae</taxon>
        <taxon>Alsobacter</taxon>
    </lineage>
</organism>
<evidence type="ECO:0000256" key="2">
    <source>
        <dbReference type="ARBA" id="ARBA00023125"/>
    </source>
</evidence>
<evidence type="ECO:0000256" key="3">
    <source>
        <dbReference type="ARBA" id="ARBA00023163"/>
    </source>
</evidence>
<protein>
    <submittedName>
        <fullName evidence="5">FadR family transcriptional regulator</fullName>
    </submittedName>
</protein>
<sequence length="256" mass="27907">MNAENRNLLTPSPSLTARLVNQLRAEIVGGRLPVGAQIPTEAQLMKTYGVSRTVVREAVAALRAEGLVNTRQGRGAFVTATTSGVPFQVTPEEASSLKDILNILELRATLEMEACALAAERRSPDDLARIGAALAELDRQIEAGADSVDADFDFHVAVAEASGNPYFPRLLQSLGVTLIPRRRIEFETPAARRAYVERVQQEHRAIETALAKGDAAAARRAMEKHLSGSRYRLRLRLGEDAATLPEPAPRRPRRKA</sequence>
<dbReference type="SMART" id="SM00895">
    <property type="entry name" value="FCD"/>
    <property type="match status" value="1"/>
</dbReference>
<proteinExistence type="predicted"/>
<evidence type="ECO:0000313" key="6">
    <source>
        <dbReference type="Proteomes" id="UP001205890"/>
    </source>
</evidence>
<dbReference type="SMART" id="SM00345">
    <property type="entry name" value="HTH_GNTR"/>
    <property type="match status" value="1"/>
</dbReference>
<keyword evidence="1" id="KW-0805">Transcription regulation</keyword>
<keyword evidence="2" id="KW-0238">DNA-binding</keyword>
<dbReference type="Pfam" id="PF00392">
    <property type="entry name" value="GntR"/>
    <property type="match status" value="1"/>
</dbReference>
<dbReference type="InterPro" id="IPR000524">
    <property type="entry name" value="Tscrpt_reg_HTH_GntR"/>
</dbReference>
<keyword evidence="3" id="KW-0804">Transcription</keyword>
<dbReference type="PANTHER" id="PTHR43537:SF44">
    <property type="entry name" value="GNTR FAMILY REGULATORY PROTEIN"/>
    <property type="match status" value="1"/>
</dbReference>
<dbReference type="Gene3D" id="1.20.120.530">
    <property type="entry name" value="GntR ligand-binding domain-like"/>
    <property type="match status" value="1"/>
</dbReference>
<dbReference type="Pfam" id="PF07729">
    <property type="entry name" value="FCD"/>
    <property type="match status" value="1"/>
</dbReference>
<name>A0ABT1LCK6_9HYPH</name>
<accession>A0ABT1LCK6</accession>
<dbReference type="RefSeq" id="WP_254739452.1">
    <property type="nucleotide sequence ID" value="NZ_JANCLU010000004.1"/>
</dbReference>